<sequence>MDVVGSEIGQKMRSAIKAKLTELGCYVDDELPDYVMVMVANKRTRAQMEDDLQLFLGDNTELFVNWLHQVLKKLQEVTVATPLKTTEHDKSKERSDSKERKSKEKKTKDKLKKSDLKKAKKKDKEKLFRKKDEKRPHKVKKKSKHHEMIRPNIPPLLMNMEKESEPSITDVFAGQILKNHGITLEVAQEEIRVEKKPVLVEAKRPILPIIDPATISSQPESHETEQPARTSVSSLNAPKEDQIKEITQIEAKIQGLKQKLAEQLDSMSDDEDFLNIRTEAEELMNDFAEDVFQEISQQAPPVTVTVTPPIVQPKSPTPPPPPPASIEVPKELPKEPTETLPQIELKLPKRPVRDRLGIREEPKKVPEPKQKESKTRTESPERFTPEREPDFWPQTKSAKSRLGGLPETSKKSTVSEDIVTEKPEPAPKKLTSKVSVLENRPTRSTCASVVRVRPRPRVATPANSLLLRAVADAHKSLLNAPPKVENESQIKRALVLPMRRCVEAQKIVIQVPSDVTQEADRGDSISLGDMDSDDDKSSKVPSDIDRDEYIPAPITKKIINNEYTPSRRNEGRTASRKDDTLIIETINIHHPAVDKDKNTQFIVTMDGYHPNAFLAKKLLTEGLINEGDEINKLEKEKPKLLEKEPKPIEKPVEKVLESSQKKRLSNTSEESETQVIIQNEEEKAEKRKLTDVIKVESVPAKKRRASPIVFDVDKKGERKKEEREPERVRERTESASSDQHVTVATVTNTHKYDSVPPLSAAERKLVWCRAFPLCRYGSACAFAHPRCKFAAACTRRACVYSHAPALPAPVSPVIASHVVPAANYKTISPVVPNMCKFYPNCVNPTCHFYHPKPCRYGKSCVNKLECNFYHADVPAKWRYPV</sequence>
<keyword evidence="5" id="KW-0677">Repeat</keyword>
<feature type="compositionally biased region" description="Basic and acidic residues" evidence="9">
    <location>
        <begin position="85"/>
        <end position="102"/>
    </location>
</feature>
<evidence type="ECO:0000256" key="5">
    <source>
        <dbReference type="ARBA" id="ARBA00022737"/>
    </source>
</evidence>
<feature type="compositionally biased region" description="Pro residues" evidence="9">
    <location>
        <begin position="315"/>
        <end position="324"/>
    </location>
</feature>
<dbReference type="GO" id="GO:0008143">
    <property type="term" value="F:poly(A) binding"/>
    <property type="evidence" value="ECO:0007669"/>
    <property type="project" value="InterPro"/>
</dbReference>
<dbReference type="GO" id="GO:0005737">
    <property type="term" value="C:cytoplasm"/>
    <property type="evidence" value="ECO:0007669"/>
    <property type="project" value="TreeGrafter"/>
</dbReference>
<proteinExistence type="inferred from homology"/>
<comment type="subcellular location">
    <subcellularLocation>
        <location evidence="1">Nucleus</location>
    </subcellularLocation>
</comment>
<feature type="region of interest" description="Disordered" evidence="9">
    <location>
        <begin position="518"/>
        <end position="545"/>
    </location>
</feature>
<evidence type="ECO:0000256" key="7">
    <source>
        <dbReference type="ARBA" id="ARBA00022833"/>
    </source>
</evidence>
<evidence type="ECO:0000256" key="3">
    <source>
        <dbReference type="ARBA" id="ARBA00015071"/>
    </source>
</evidence>
<dbReference type="Gene3D" id="4.10.1000.40">
    <property type="match status" value="1"/>
</dbReference>
<feature type="region of interest" description="Disordered" evidence="9">
    <location>
        <begin position="295"/>
        <end position="426"/>
    </location>
</feature>
<evidence type="ECO:0000256" key="8">
    <source>
        <dbReference type="ARBA" id="ARBA00023242"/>
    </source>
</evidence>
<dbReference type="GO" id="GO:0008270">
    <property type="term" value="F:zinc ion binding"/>
    <property type="evidence" value="ECO:0007669"/>
    <property type="project" value="UniProtKB-KW"/>
</dbReference>
<feature type="region of interest" description="Disordered" evidence="9">
    <location>
        <begin position="715"/>
        <end position="739"/>
    </location>
</feature>
<feature type="compositionally biased region" description="Basic and acidic residues" evidence="9">
    <location>
        <begin position="408"/>
        <end position="426"/>
    </location>
</feature>
<feature type="compositionally biased region" description="Polar residues" evidence="9">
    <location>
        <begin position="227"/>
        <end position="236"/>
    </location>
</feature>
<feature type="compositionally biased region" description="Basic and acidic residues" evidence="9">
    <location>
        <begin position="328"/>
        <end position="337"/>
    </location>
</feature>
<dbReference type="Pfam" id="PF14608">
    <property type="entry name" value="zf-CCCH_2"/>
    <property type="match status" value="4"/>
</dbReference>
<keyword evidence="8" id="KW-0539">Nucleus</keyword>
<evidence type="ECO:0000256" key="4">
    <source>
        <dbReference type="ARBA" id="ARBA00022723"/>
    </source>
</evidence>
<feature type="compositionally biased region" description="Basic and acidic residues" evidence="9">
    <location>
        <begin position="535"/>
        <end position="545"/>
    </location>
</feature>
<evidence type="ECO:0000313" key="10">
    <source>
        <dbReference type="EMBL" id="PCG77867.1"/>
    </source>
</evidence>
<feature type="compositionally biased region" description="Basic and acidic residues" evidence="9">
    <location>
        <begin position="351"/>
        <end position="390"/>
    </location>
</feature>
<dbReference type="Gene3D" id="4.10.1000.30">
    <property type="match status" value="1"/>
</dbReference>
<feature type="compositionally biased region" description="Polar residues" evidence="9">
    <location>
        <begin position="665"/>
        <end position="677"/>
    </location>
</feature>
<evidence type="ECO:0000256" key="9">
    <source>
        <dbReference type="SAM" id="MobiDB-lite"/>
    </source>
</evidence>
<dbReference type="AlphaFoldDB" id="A0A2A4K0U8"/>
<dbReference type="PANTHER" id="PTHR14738:SF29">
    <property type="entry name" value="ZINC FINGER CCCH DOMAIN-CONTAINING PROTEIN 14"/>
    <property type="match status" value="1"/>
</dbReference>
<feature type="compositionally biased region" description="Basic and acidic residues" evidence="9">
    <location>
        <begin position="112"/>
        <end position="135"/>
    </location>
</feature>
<comment type="caution">
    <text evidence="10">The sequence shown here is derived from an EMBL/GenBank/DDBJ whole genome shotgun (WGS) entry which is preliminary data.</text>
</comment>
<feature type="compositionally biased region" description="Low complexity" evidence="9">
    <location>
        <begin position="300"/>
        <end position="314"/>
    </location>
</feature>
<dbReference type="GO" id="GO:0005634">
    <property type="term" value="C:nucleus"/>
    <property type="evidence" value="ECO:0007669"/>
    <property type="project" value="UniProtKB-SubCell"/>
</dbReference>
<feature type="region of interest" description="Disordered" evidence="9">
    <location>
        <begin position="657"/>
        <end position="677"/>
    </location>
</feature>
<keyword evidence="4" id="KW-0479">Metal-binding</keyword>
<gene>
    <name evidence="10" type="ORF">B5V51_6058</name>
</gene>
<dbReference type="EMBL" id="NWSH01000269">
    <property type="protein sequence ID" value="PCG77867.1"/>
    <property type="molecule type" value="Genomic_DNA"/>
</dbReference>
<reference evidence="10" key="1">
    <citation type="submission" date="2017-09" db="EMBL/GenBank/DDBJ databases">
        <title>Contemporary evolution of a Lepidopteran species, Heliothis virescens, in response to modern agricultural practices.</title>
        <authorList>
            <person name="Fritz M.L."/>
            <person name="Deyonke A.M."/>
            <person name="Papanicolaou A."/>
            <person name="Micinski S."/>
            <person name="Westbrook J."/>
            <person name="Gould F."/>
        </authorList>
    </citation>
    <scope>NUCLEOTIDE SEQUENCE [LARGE SCALE GENOMIC DNA]</scope>
    <source>
        <strain evidence="10">HvINT-</strain>
        <tissue evidence="10">Whole body</tissue>
    </source>
</reference>
<keyword evidence="7" id="KW-0862">Zinc</keyword>
<name>A0A2A4K0U8_HELVI</name>
<evidence type="ECO:0000256" key="2">
    <source>
        <dbReference type="ARBA" id="ARBA00008423"/>
    </source>
</evidence>
<evidence type="ECO:0000256" key="6">
    <source>
        <dbReference type="ARBA" id="ARBA00022771"/>
    </source>
</evidence>
<feature type="compositionally biased region" description="Basic residues" evidence="9">
    <location>
        <begin position="136"/>
        <end position="147"/>
    </location>
</feature>
<dbReference type="GO" id="GO:0043488">
    <property type="term" value="P:regulation of mRNA stability"/>
    <property type="evidence" value="ECO:0007669"/>
    <property type="project" value="InterPro"/>
</dbReference>
<feature type="region of interest" description="Disordered" evidence="9">
    <location>
        <begin position="85"/>
        <end position="150"/>
    </location>
</feature>
<protein>
    <recommendedName>
        <fullName evidence="3">Zinc finger CCCH domain-containing protein 14</fullName>
    </recommendedName>
</protein>
<evidence type="ECO:0000256" key="1">
    <source>
        <dbReference type="ARBA" id="ARBA00004123"/>
    </source>
</evidence>
<organism evidence="10">
    <name type="scientific">Heliothis virescens</name>
    <name type="common">Tobacco budworm moth</name>
    <dbReference type="NCBI Taxonomy" id="7102"/>
    <lineage>
        <taxon>Eukaryota</taxon>
        <taxon>Metazoa</taxon>
        <taxon>Ecdysozoa</taxon>
        <taxon>Arthropoda</taxon>
        <taxon>Hexapoda</taxon>
        <taxon>Insecta</taxon>
        <taxon>Pterygota</taxon>
        <taxon>Neoptera</taxon>
        <taxon>Endopterygota</taxon>
        <taxon>Lepidoptera</taxon>
        <taxon>Glossata</taxon>
        <taxon>Ditrysia</taxon>
        <taxon>Noctuoidea</taxon>
        <taxon>Noctuidae</taxon>
        <taxon>Heliothinae</taxon>
        <taxon>Heliothis</taxon>
    </lineage>
</organism>
<accession>A0A2A4K0U8</accession>
<dbReference type="STRING" id="7102.A0A2A4K0U8"/>
<feature type="compositionally biased region" description="Basic and acidic residues" evidence="9">
    <location>
        <begin position="715"/>
        <end position="733"/>
    </location>
</feature>
<feature type="region of interest" description="Disordered" evidence="9">
    <location>
        <begin position="213"/>
        <end position="241"/>
    </location>
</feature>
<keyword evidence="6" id="KW-0863">Zinc-finger</keyword>
<dbReference type="Gene3D" id="1.20.1390.10">
    <property type="entry name" value="PWI domain"/>
    <property type="match status" value="1"/>
</dbReference>
<dbReference type="PANTHER" id="PTHR14738">
    <property type="entry name" value="ZINC FINGER CCCH DOMAIN-CONTAINING PROTEIN 14"/>
    <property type="match status" value="1"/>
</dbReference>
<dbReference type="InterPro" id="IPR040366">
    <property type="entry name" value="Nab2/ZC3H14"/>
</dbReference>
<comment type="similarity">
    <text evidence="2">Belongs to the ZC3H14 family.</text>
</comment>